<dbReference type="Gene3D" id="1.25.40.10">
    <property type="entry name" value="Tetratricopeptide repeat domain"/>
    <property type="match status" value="1"/>
</dbReference>
<name>A0AAQ3TN11_PASNO</name>
<evidence type="ECO:0000313" key="5">
    <source>
        <dbReference type="Proteomes" id="UP001341281"/>
    </source>
</evidence>
<dbReference type="Proteomes" id="UP001341281">
    <property type="component" value="Chromosome 05"/>
</dbReference>
<keyword evidence="2" id="KW-0175">Coiled coil</keyword>
<dbReference type="Pfam" id="PF13424">
    <property type="entry name" value="TPR_12"/>
    <property type="match status" value="1"/>
</dbReference>
<evidence type="ECO:0000313" key="4">
    <source>
        <dbReference type="EMBL" id="WVZ74814.1"/>
    </source>
</evidence>
<evidence type="ECO:0000256" key="3">
    <source>
        <dbReference type="SAM" id="Phobius"/>
    </source>
</evidence>
<reference evidence="4 5" key="1">
    <citation type="submission" date="2024-02" db="EMBL/GenBank/DDBJ databases">
        <title>High-quality chromosome-scale genome assembly of Pensacola bahiagrass (Paspalum notatum Flugge var. saurae).</title>
        <authorList>
            <person name="Vega J.M."/>
            <person name="Podio M."/>
            <person name="Orjuela J."/>
            <person name="Siena L.A."/>
            <person name="Pessino S.C."/>
            <person name="Combes M.C."/>
            <person name="Mariac C."/>
            <person name="Albertini E."/>
            <person name="Pupilli F."/>
            <person name="Ortiz J.P.A."/>
            <person name="Leblanc O."/>
        </authorList>
    </citation>
    <scope>NUCLEOTIDE SEQUENCE [LARGE SCALE GENOMIC DNA]</scope>
    <source>
        <strain evidence="4">R1</strain>
        <tissue evidence="4">Leaf</tissue>
    </source>
</reference>
<dbReference type="PANTHER" id="PTHR47310:SF2">
    <property type="entry name" value="PROTEIN FLUORESCENT IN BLUE LIGHT, CHLOROPLASTIC"/>
    <property type="match status" value="1"/>
</dbReference>
<dbReference type="AlphaFoldDB" id="A0AAQ3TN11"/>
<keyword evidence="3" id="KW-1133">Transmembrane helix</keyword>
<keyword evidence="1" id="KW-0802">TPR repeat</keyword>
<protein>
    <submittedName>
        <fullName evidence="4">Uncharacterized protein</fullName>
    </submittedName>
</protein>
<dbReference type="EMBL" id="CP144749">
    <property type="protein sequence ID" value="WVZ74814.1"/>
    <property type="molecule type" value="Genomic_DNA"/>
</dbReference>
<dbReference type="InterPro" id="IPR019734">
    <property type="entry name" value="TPR_rpt"/>
</dbReference>
<dbReference type="SUPFAM" id="SSF48452">
    <property type="entry name" value="TPR-like"/>
    <property type="match status" value="1"/>
</dbReference>
<dbReference type="InterPro" id="IPR044243">
    <property type="entry name" value="FLU"/>
</dbReference>
<organism evidence="4 5">
    <name type="scientific">Paspalum notatum var. saurae</name>
    <dbReference type="NCBI Taxonomy" id="547442"/>
    <lineage>
        <taxon>Eukaryota</taxon>
        <taxon>Viridiplantae</taxon>
        <taxon>Streptophyta</taxon>
        <taxon>Embryophyta</taxon>
        <taxon>Tracheophyta</taxon>
        <taxon>Spermatophyta</taxon>
        <taxon>Magnoliopsida</taxon>
        <taxon>Liliopsida</taxon>
        <taxon>Poales</taxon>
        <taxon>Poaceae</taxon>
        <taxon>PACMAD clade</taxon>
        <taxon>Panicoideae</taxon>
        <taxon>Andropogonodae</taxon>
        <taxon>Paspaleae</taxon>
        <taxon>Paspalinae</taxon>
        <taxon>Paspalum</taxon>
    </lineage>
</organism>
<keyword evidence="3" id="KW-0472">Membrane</keyword>
<dbReference type="InterPro" id="IPR011990">
    <property type="entry name" value="TPR-like_helical_dom_sf"/>
</dbReference>
<keyword evidence="5" id="KW-1185">Reference proteome</keyword>
<proteinExistence type="predicted"/>
<keyword evidence="3" id="KW-0812">Transmembrane</keyword>
<feature type="coiled-coil region" evidence="2">
    <location>
        <begin position="167"/>
        <end position="194"/>
    </location>
</feature>
<gene>
    <name evidence="4" type="ORF">U9M48_022946</name>
</gene>
<feature type="repeat" description="TPR" evidence="1">
    <location>
        <begin position="263"/>
        <end position="296"/>
    </location>
</feature>
<dbReference type="SMART" id="SM00028">
    <property type="entry name" value="TPR"/>
    <property type="match status" value="3"/>
</dbReference>
<dbReference type="Pfam" id="PF13181">
    <property type="entry name" value="TPR_8"/>
    <property type="match status" value="1"/>
</dbReference>
<accession>A0AAQ3TN11</accession>
<feature type="transmembrane region" description="Helical" evidence="3">
    <location>
        <begin position="149"/>
        <end position="167"/>
    </location>
</feature>
<dbReference type="PROSITE" id="PS50005">
    <property type="entry name" value="TPR"/>
    <property type="match status" value="1"/>
</dbReference>
<dbReference type="GO" id="GO:0015995">
    <property type="term" value="P:chlorophyll biosynthetic process"/>
    <property type="evidence" value="ECO:0007669"/>
    <property type="project" value="InterPro"/>
</dbReference>
<sequence>MQTAVAHGAANVGCSSPPSRFRGAFLLPCRARLFSDGTEAVVASARLRVGSLPQSRARGGGGYLGHLETIDGEGPRLPRALRRILIDRQFCCSVDIDGALISAFEIAPLQKMACPELLKAAVLSTMSLLAVPLEASAETCQPPNSFTNMPIFIAVALIGAAVGGLLARQRKEELKRLNNQLRQINTVLRRQAQIESFAPGLTYSPVGRITETDVVVDPRKQQLSTNLRNGKNYMRNQDLEKAVGEFRTALELAESIGDRFEEKKAARGLGATLQRLGKYREAMRQYTKVLELSKETGEDSGCTEAYGAIADCYTELGDLERAAKVYDKYISRLQPDE</sequence>
<dbReference type="PANTHER" id="PTHR47310">
    <property type="entry name" value="PROTEIN FLUORESCENT IN BLUE LIGHT, CHLOROPLASTIC"/>
    <property type="match status" value="1"/>
</dbReference>
<evidence type="ECO:0000256" key="1">
    <source>
        <dbReference type="PROSITE-ProRule" id="PRU00339"/>
    </source>
</evidence>
<evidence type="ECO:0000256" key="2">
    <source>
        <dbReference type="SAM" id="Coils"/>
    </source>
</evidence>